<dbReference type="Pfam" id="PF00196">
    <property type="entry name" value="GerE"/>
    <property type="match status" value="1"/>
</dbReference>
<evidence type="ECO:0000259" key="2">
    <source>
        <dbReference type="SMART" id="SM00421"/>
    </source>
</evidence>
<gene>
    <name evidence="3" type="ORF">NCTC12119_02539</name>
</gene>
<dbReference type="SUPFAM" id="SSF46894">
    <property type="entry name" value="C-terminal effector domain of the bipartite response regulators"/>
    <property type="match status" value="1"/>
</dbReference>
<dbReference type="RefSeq" id="WP_115628752.1">
    <property type="nucleotide sequence ID" value="NZ_UIGI01000001.1"/>
</dbReference>
<dbReference type="AlphaFoldDB" id="A0A381C865"/>
<dbReference type="InterPro" id="IPR000792">
    <property type="entry name" value="Tscrpt_reg_LuxR_C"/>
</dbReference>
<dbReference type="InterPro" id="IPR036388">
    <property type="entry name" value="WH-like_DNA-bd_sf"/>
</dbReference>
<dbReference type="SMART" id="SM00421">
    <property type="entry name" value="HTH_LUXR"/>
    <property type="match status" value="1"/>
</dbReference>
<dbReference type="GO" id="GO:0003677">
    <property type="term" value="F:DNA binding"/>
    <property type="evidence" value="ECO:0007669"/>
    <property type="project" value="UniProtKB-KW"/>
</dbReference>
<evidence type="ECO:0000313" key="4">
    <source>
        <dbReference type="Proteomes" id="UP000255528"/>
    </source>
</evidence>
<protein>
    <submittedName>
        <fullName evidence="3">Bacterial regulatory proteins, luxR family</fullName>
    </submittedName>
</protein>
<evidence type="ECO:0000256" key="1">
    <source>
        <dbReference type="ARBA" id="ARBA00023125"/>
    </source>
</evidence>
<dbReference type="Gene3D" id="1.10.10.10">
    <property type="entry name" value="Winged helix-like DNA-binding domain superfamily/Winged helix DNA-binding domain"/>
    <property type="match status" value="1"/>
</dbReference>
<keyword evidence="1" id="KW-0238">DNA-binding</keyword>
<reference evidence="3 4" key="1">
    <citation type="submission" date="2018-06" db="EMBL/GenBank/DDBJ databases">
        <authorList>
            <consortium name="Pathogen Informatics"/>
            <person name="Doyle S."/>
        </authorList>
    </citation>
    <scope>NUCLEOTIDE SEQUENCE [LARGE SCALE GENOMIC DNA]</scope>
    <source>
        <strain evidence="3 4">NCTC12119</strain>
    </source>
</reference>
<dbReference type="PRINTS" id="PR00038">
    <property type="entry name" value="HTHLUXR"/>
</dbReference>
<sequence length="198" mass="22895">MNIYVLTENYFLFNGIECALKSRPDCHCIQLKPDDERYPSIADKNDPQDIFIVVPEYTRLDFSMLMAINETNASVIIANNHYDWNVGGLFRFSTIPRRFYLSDLLKSIHLLKSAKNKEVRLPRITATEKKVLQLTIKGTPVTFIGSRLGMTVKTAYAHQRSVFKKLGIRKTRDIYMLPDKFIKYLCENSQPLRASTTH</sequence>
<proteinExistence type="predicted"/>
<evidence type="ECO:0000313" key="3">
    <source>
        <dbReference type="EMBL" id="SUW64040.1"/>
    </source>
</evidence>
<accession>A0A381C865</accession>
<name>A0A381C865_9ENTR</name>
<dbReference type="EMBL" id="UIGI01000001">
    <property type="protein sequence ID" value="SUW64040.1"/>
    <property type="molecule type" value="Genomic_DNA"/>
</dbReference>
<dbReference type="InterPro" id="IPR016032">
    <property type="entry name" value="Sig_transdc_resp-reg_C-effctor"/>
</dbReference>
<dbReference type="GO" id="GO:0006355">
    <property type="term" value="P:regulation of DNA-templated transcription"/>
    <property type="evidence" value="ECO:0007669"/>
    <property type="project" value="InterPro"/>
</dbReference>
<feature type="domain" description="HTH luxR-type" evidence="2">
    <location>
        <begin position="121"/>
        <end position="178"/>
    </location>
</feature>
<organism evidence="3 4">
    <name type="scientific">Buttiauxella agrestis</name>
    <dbReference type="NCBI Taxonomy" id="82977"/>
    <lineage>
        <taxon>Bacteria</taxon>
        <taxon>Pseudomonadati</taxon>
        <taxon>Pseudomonadota</taxon>
        <taxon>Gammaproteobacteria</taxon>
        <taxon>Enterobacterales</taxon>
        <taxon>Enterobacteriaceae</taxon>
        <taxon>Buttiauxella</taxon>
    </lineage>
</organism>
<dbReference type="Proteomes" id="UP000255528">
    <property type="component" value="Unassembled WGS sequence"/>
</dbReference>